<proteinExistence type="predicted"/>
<gene>
    <name evidence="2" type="ORF">FRZ32_00760</name>
</gene>
<protein>
    <recommendedName>
        <fullName evidence="4">Spore coat protein U domain-containing protein</fullName>
    </recommendedName>
</protein>
<dbReference type="AlphaFoldDB" id="A0A5C6TPK2"/>
<feature type="chain" id="PRO_5022930159" description="Spore coat protein U domain-containing protein" evidence="1">
    <location>
        <begin position="23"/>
        <end position="153"/>
    </location>
</feature>
<evidence type="ECO:0008006" key="4">
    <source>
        <dbReference type="Google" id="ProtNLM"/>
    </source>
</evidence>
<name>A0A5C6TPK2_9SPHN</name>
<dbReference type="EMBL" id="VOQQ01000001">
    <property type="protein sequence ID" value="TXC62313.1"/>
    <property type="molecule type" value="Genomic_DNA"/>
</dbReference>
<organism evidence="2 3">
    <name type="scientific">Allosphingosinicella ginsenosidimutans</name>
    <dbReference type="NCBI Taxonomy" id="1176539"/>
    <lineage>
        <taxon>Bacteria</taxon>
        <taxon>Pseudomonadati</taxon>
        <taxon>Pseudomonadota</taxon>
        <taxon>Alphaproteobacteria</taxon>
        <taxon>Sphingomonadales</taxon>
        <taxon>Sphingomonadaceae</taxon>
        <taxon>Allosphingosinicella</taxon>
    </lineage>
</organism>
<evidence type="ECO:0000313" key="3">
    <source>
        <dbReference type="Proteomes" id="UP000321249"/>
    </source>
</evidence>
<dbReference type="Proteomes" id="UP000321249">
    <property type="component" value="Unassembled WGS sequence"/>
</dbReference>
<evidence type="ECO:0000313" key="2">
    <source>
        <dbReference type="EMBL" id="TXC62313.1"/>
    </source>
</evidence>
<evidence type="ECO:0000256" key="1">
    <source>
        <dbReference type="SAM" id="SignalP"/>
    </source>
</evidence>
<accession>A0A5C6TPK2</accession>
<reference evidence="2 3" key="1">
    <citation type="journal article" date="2015" name="J. Microbiol.">
        <title>Sphingosinicella ginsenosidimutans sp. nov., with ginsenoside converting activity.</title>
        <authorList>
            <person name="Kim J.K."/>
            <person name="Kang M.S."/>
            <person name="Park S.C."/>
            <person name="Kim K.M."/>
            <person name="Choi K."/>
            <person name="Yoon M.H."/>
            <person name="Im W.T."/>
        </authorList>
    </citation>
    <scope>NUCLEOTIDE SEQUENCE [LARGE SCALE GENOMIC DNA]</scope>
    <source>
        <strain evidence="2 3">BS-11</strain>
    </source>
</reference>
<dbReference type="RefSeq" id="WP_147041701.1">
    <property type="nucleotide sequence ID" value="NZ_BAABIR010000001.1"/>
</dbReference>
<feature type="signal peptide" evidence="1">
    <location>
        <begin position="1"/>
        <end position="22"/>
    </location>
</feature>
<keyword evidence="3" id="KW-1185">Reference proteome</keyword>
<sequence>MPNAKTLVPIVPLLALAAPAQAADVTLRGSLISSCILTLSTEGRLAASSDPTIVGSEESGGNAALMAVVAIGATPTVTFSAPTVDAPSGAPSGAQAQIRYTSLGGSNQPYTSSSSSSSQVRLLDTFTINARVTSSNGFGAGDYVVHTTTTCSQ</sequence>
<keyword evidence="1" id="KW-0732">Signal</keyword>
<dbReference type="OrthoDB" id="7605618at2"/>
<comment type="caution">
    <text evidence="2">The sequence shown here is derived from an EMBL/GenBank/DDBJ whole genome shotgun (WGS) entry which is preliminary data.</text>
</comment>